<sequence length="654" mass="70602">MPAGAGEHPLSVVVPRRIAGLNCGYGVTDSRAVHAAVRLRTMNNGIAHSVQFSYTPRPELRPTPVRIRADRNDPWERRCRLMSEDEHRAEQGSGPSRREVLRTGAAASIAAAVTGVGATAAHAADTATPAGASTPGVRGDTDLALVNGRIHTMDADDTVVSHVLIRNGRFIAVGNGPVRAQGRPFDVVNLRGRTVIPGIIDNHNHIVLMGNRPGHHTPLENAASIADVQKIYAQRATQLPDGAWITTIGGFHRNHLVPPDQPPRLPTRAELDDAVADHPVYLSESFSGPSATNSAGRAFFSDLGIPVGDDGSIAAGNPTGRATLALRQALLTFDERKRGAVDAIAYGLGLGVTTHLDQGAFQATNTPSDGAAHEDNFTMHLPFLSLLDEGRLDARLRINFLHMESDQATPELDARLRNAFPFFGGDLARTGGIGEFIAQGTGPTSPFLAAARRVAAAGWRAEVHSLSRTDFQQEIEAFEAVHAETPITDLRWVVAHVPFITEEYTNRLKALGGGLSLTGWRYLAGSAASNGPPFRMIVDNGIHAGMSSDGMQIAPMNPWLHMYYATTGRNARGVLINDGQQITRLEVLRLYTRDNGWFLREEDDLGSIEVGKHADVAVLDRDYFTVPDEDLKQIRSLFTVVGGKVVHDPGRWVR</sequence>
<organism evidence="2 3">
    <name type="scientific">Jiangella ureilytica</name>
    <dbReference type="NCBI Taxonomy" id="2530374"/>
    <lineage>
        <taxon>Bacteria</taxon>
        <taxon>Bacillati</taxon>
        <taxon>Actinomycetota</taxon>
        <taxon>Actinomycetes</taxon>
        <taxon>Jiangellales</taxon>
        <taxon>Jiangellaceae</taxon>
        <taxon>Jiangella</taxon>
    </lineage>
</organism>
<dbReference type="InterPro" id="IPR011059">
    <property type="entry name" value="Metal-dep_hydrolase_composite"/>
</dbReference>
<keyword evidence="3" id="KW-1185">Reference proteome</keyword>
<dbReference type="InterPro" id="IPR006311">
    <property type="entry name" value="TAT_signal"/>
</dbReference>
<reference evidence="2 3" key="1">
    <citation type="submission" date="2019-02" db="EMBL/GenBank/DDBJ databases">
        <title>Draft genome sequences of novel Actinobacteria.</title>
        <authorList>
            <person name="Sahin N."/>
            <person name="Ay H."/>
            <person name="Saygin H."/>
        </authorList>
    </citation>
    <scope>NUCLEOTIDE SEQUENCE [LARGE SCALE GENOMIC DNA]</scope>
    <source>
        <strain evidence="2 3">KC603</strain>
    </source>
</reference>
<dbReference type="Gene3D" id="3.20.20.140">
    <property type="entry name" value="Metal-dependent hydrolases"/>
    <property type="match status" value="1"/>
</dbReference>
<dbReference type="Pfam" id="PF07969">
    <property type="entry name" value="Amidohydro_3"/>
    <property type="match status" value="1"/>
</dbReference>
<dbReference type="AlphaFoldDB" id="A0A4V6PB24"/>
<dbReference type="PANTHER" id="PTHR22642">
    <property type="entry name" value="IMIDAZOLONEPROPIONASE"/>
    <property type="match status" value="1"/>
</dbReference>
<dbReference type="Gene3D" id="2.30.40.10">
    <property type="entry name" value="Urease, subunit C, domain 1"/>
    <property type="match status" value="1"/>
</dbReference>
<dbReference type="PANTHER" id="PTHR22642:SF21">
    <property type="entry name" value="PERIPLASMIC PROTEIN"/>
    <property type="match status" value="1"/>
</dbReference>
<dbReference type="InterPro" id="IPR032466">
    <property type="entry name" value="Metal_Hydrolase"/>
</dbReference>
<dbReference type="EMBL" id="SMKL01000042">
    <property type="protein sequence ID" value="TDC49405.1"/>
    <property type="molecule type" value="Genomic_DNA"/>
</dbReference>
<protein>
    <recommendedName>
        <fullName evidence="1">Amidohydrolase 3 domain-containing protein</fullName>
    </recommendedName>
</protein>
<comment type="caution">
    <text evidence="2">The sequence shown here is derived from an EMBL/GenBank/DDBJ whole genome shotgun (WGS) entry which is preliminary data.</text>
</comment>
<name>A0A4V6PB24_9ACTN</name>
<evidence type="ECO:0000313" key="2">
    <source>
        <dbReference type="EMBL" id="TDC49405.1"/>
    </source>
</evidence>
<evidence type="ECO:0000259" key="1">
    <source>
        <dbReference type="Pfam" id="PF07969"/>
    </source>
</evidence>
<dbReference type="SUPFAM" id="SSF51338">
    <property type="entry name" value="Composite domain of metallo-dependent hydrolases"/>
    <property type="match status" value="1"/>
</dbReference>
<accession>A0A4V6PB24</accession>
<gene>
    <name evidence="2" type="ORF">E1212_18225</name>
</gene>
<dbReference type="OrthoDB" id="3173428at2"/>
<evidence type="ECO:0000313" key="3">
    <source>
        <dbReference type="Proteomes" id="UP000295621"/>
    </source>
</evidence>
<dbReference type="Proteomes" id="UP000295621">
    <property type="component" value="Unassembled WGS sequence"/>
</dbReference>
<dbReference type="InterPro" id="IPR013108">
    <property type="entry name" value="Amidohydro_3"/>
</dbReference>
<feature type="domain" description="Amidohydrolase 3" evidence="1">
    <location>
        <begin position="186"/>
        <end position="647"/>
    </location>
</feature>
<proteinExistence type="predicted"/>
<dbReference type="GO" id="GO:0016810">
    <property type="term" value="F:hydrolase activity, acting on carbon-nitrogen (but not peptide) bonds"/>
    <property type="evidence" value="ECO:0007669"/>
    <property type="project" value="InterPro"/>
</dbReference>
<dbReference type="PROSITE" id="PS51318">
    <property type="entry name" value="TAT"/>
    <property type="match status" value="1"/>
</dbReference>
<dbReference type="SUPFAM" id="SSF51556">
    <property type="entry name" value="Metallo-dependent hydrolases"/>
    <property type="match status" value="1"/>
</dbReference>
<dbReference type="Gene3D" id="3.10.310.70">
    <property type="match status" value="1"/>
</dbReference>